<dbReference type="Gene3D" id="3.30.70.270">
    <property type="match status" value="1"/>
</dbReference>
<dbReference type="Gene3D" id="3.30.450.20">
    <property type="entry name" value="PAS domain"/>
    <property type="match status" value="1"/>
</dbReference>
<dbReference type="GO" id="GO:0005886">
    <property type="term" value="C:plasma membrane"/>
    <property type="evidence" value="ECO:0007669"/>
    <property type="project" value="UniProtKB-SubCell"/>
</dbReference>
<dbReference type="CDD" id="cd18773">
    <property type="entry name" value="PDC1_HK_sensor"/>
    <property type="match status" value="1"/>
</dbReference>
<accession>A0A2T4N2M8</accession>
<dbReference type="Pfam" id="PF02743">
    <property type="entry name" value="dCache_1"/>
    <property type="match status" value="1"/>
</dbReference>
<dbReference type="GO" id="GO:0052621">
    <property type="term" value="F:diguanylate cyclase activity"/>
    <property type="evidence" value="ECO:0007669"/>
    <property type="project" value="UniProtKB-EC"/>
</dbReference>
<dbReference type="GO" id="GO:1902201">
    <property type="term" value="P:negative regulation of bacterial-type flagellum-dependent cell motility"/>
    <property type="evidence" value="ECO:0007669"/>
    <property type="project" value="TreeGrafter"/>
</dbReference>
<keyword evidence="7 8" id="KW-0472">Membrane</keyword>
<dbReference type="RefSeq" id="WP_058055679.1">
    <property type="nucleotide sequence ID" value="NZ_CAWPLW010000005.1"/>
</dbReference>
<dbReference type="InterPro" id="IPR000160">
    <property type="entry name" value="GGDEF_dom"/>
</dbReference>
<dbReference type="NCBIfam" id="TIGR00254">
    <property type="entry name" value="GGDEF"/>
    <property type="match status" value="1"/>
</dbReference>
<proteinExistence type="predicted"/>
<dbReference type="InterPro" id="IPR043128">
    <property type="entry name" value="Rev_trsase/Diguanyl_cyclase"/>
</dbReference>
<dbReference type="InterPro" id="IPR029151">
    <property type="entry name" value="Sensor-like_sf"/>
</dbReference>
<reference evidence="11 12" key="1">
    <citation type="submission" date="2018-03" db="EMBL/GenBank/DDBJ databases">
        <title>Aeromonas veronii whole genome sequencing and analysis.</title>
        <authorList>
            <person name="Xie H."/>
            <person name="Liu T."/>
            <person name="Wang K."/>
        </authorList>
    </citation>
    <scope>NUCLEOTIDE SEQUENCE [LARGE SCALE GENOMIC DNA]</scope>
    <source>
        <strain evidence="11 12">XH.VA.1</strain>
    </source>
</reference>
<evidence type="ECO:0000256" key="2">
    <source>
        <dbReference type="ARBA" id="ARBA00004651"/>
    </source>
</evidence>
<dbReference type="SMART" id="SM00267">
    <property type="entry name" value="GGDEF"/>
    <property type="match status" value="1"/>
</dbReference>
<feature type="transmembrane region" description="Helical" evidence="8">
    <location>
        <begin position="20"/>
        <end position="37"/>
    </location>
</feature>
<dbReference type="PANTHER" id="PTHR45138">
    <property type="entry name" value="REGULATORY COMPONENTS OF SENSORY TRANSDUCTION SYSTEM"/>
    <property type="match status" value="1"/>
</dbReference>
<evidence type="ECO:0000256" key="3">
    <source>
        <dbReference type="ARBA" id="ARBA00012528"/>
    </source>
</evidence>
<evidence type="ECO:0000256" key="5">
    <source>
        <dbReference type="ARBA" id="ARBA00022692"/>
    </source>
</evidence>
<gene>
    <name evidence="11" type="ORF">DAA48_10985</name>
    <name evidence="10" type="ORF">EFI48_06985</name>
</gene>
<comment type="cofactor">
    <cofactor evidence="1">
        <name>Mg(2+)</name>
        <dbReference type="ChEBI" id="CHEBI:18420"/>
    </cofactor>
</comment>
<dbReference type="Pfam" id="PF00990">
    <property type="entry name" value="GGDEF"/>
    <property type="match status" value="1"/>
</dbReference>
<dbReference type="PROSITE" id="PS50887">
    <property type="entry name" value="GGDEF"/>
    <property type="match status" value="1"/>
</dbReference>
<sequence length="521" mass="60310">MSDKTQWKTWSLISRMRLGLVLLFVPILILGAIYYYHMTVTLQRDLQQQLVSKNDQLHNVLIKPYLDTLTTQFELIYRKVDYKDFINNKITHQSEYLHDWRRYQETAGLQYIYVGTEHRQLLVHPEWQPDSNFNPRIRPWYQLAVKNKGKMVWTEPYYDYIYGTLSLSLAKTIEDPTGKLVGVFSIDTLLQPISKWLNYKQDAGYQMLVNGAGKMLVHPDKELMFTPMKDMTWLSKFTKEKGVFHDKESGMFVAYNKVDGQDWILVSVVPESTLQGVIESVSLNVQGVIALTCILYLLLALSWSRYFQRMLNELYNVIRSSRNNSLKSPKNRMVELSHVYDEVAKSTHELSEARLQANVDQLTGLYNRRFFDIKLSQLLKKQEPFYLALLDLDDFKKVNDTFGHQTGDSVLKRVAKLGNSIFYEHGWFCRYGGEELAVLFEVGSGNLAISLLEALRHGVEHLDWREDALRVTLSGGVAVSKKDISAKELINAADIQVYNAKRDGKNRIYECISITTVHDTK</sequence>
<evidence type="ECO:0000256" key="6">
    <source>
        <dbReference type="ARBA" id="ARBA00022989"/>
    </source>
</evidence>
<evidence type="ECO:0000313" key="10">
    <source>
        <dbReference type="EMBL" id="AYV36574.1"/>
    </source>
</evidence>
<evidence type="ECO:0000259" key="9">
    <source>
        <dbReference type="PROSITE" id="PS50887"/>
    </source>
</evidence>
<organism evidence="11 12">
    <name type="scientific">Aeromonas veronii</name>
    <dbReference type="NCBI Taxonomy" id="654"/>
    <lineage>
        <taxon>Bacteria</taxon>
        <taxon>Pseudomonadati</taxon>
        <taxon>Pseudomonadota</taxon>
        <taxon>Gammaproteobacteria</taxon>
        <taxon>Aeromonadales</taxon>
        <taxon>Aeromonadaceae</taxon>
        <taxon>Aeromonas</taxon>
    </lineage>
</organism>
<reference evidence="10 13" key="2">
    <citation type="submission" date="2018-11" db="EMBL/GenBank/DDBJ databases">
        <title>Complete genome sequence of multidrug-resistant Aeromonas veronii strain MS-18-37.</title>
        <authorList>
            <person name="Abdelhamed H."/>
            <person name="Lawrence M."/>
            <person name="Waldbieser G."/>
        </authorList>
    </citation>
    <scope>NUCLEOTIDE SEQUENCE [LARGE SCALE GENOMIC DNA]</scope>
    <source>
        <strain evidence="10 13">MS-18-37</strain>
    </source>
</reference>
<keyword evidence="4" id="KW-1003">Cell membrane</keyword>
<name>A0A2T4N2M8_AERVE</name>
<evidence type="ECO:0000256" key="4">
    <source>
        <dbReference type="ARBA" id="ARBA00022475"/>
    </source>
</evidence>
<dbReference type="InterPro" id="IPR029787">
    <property type="entry name" value="Nucleotide_cyclase"/>
</dbReference>
<dbReference type="EMBL" id="CP033604">
    <property type="protein sequence ID" value="AYV36574.1"/>
    <property type="molecule type" value="Genomic_DNA"/>
</dbReference>
<dbReference type="InterPro" id="IPR033479">
    <property type="entry name" value="dCache_1"/>
</dbReference>
<dbReference type="AlphaFoldDB" id="A0A2T4N2M8"/>
<evidence type="ECO:0000313" key="13">
    <source>
        <dbReference type="Proteomes" id="UP000267614"/>
    </source>
</evidence>
<evidence type="ECO:0000256" key="8">
    <source>
        <dbReference type="SAM" id="Phobius"/>
    </source>
</evidence>
<evidence type="ECO:0000313" key="12">
    <source>
        <dbReference type="Proteomes" id="UP000241986"/>
    </source>
</evidence>
<dbReference type="EC" id="2.7.7.65" evidence="3"/>
<evidence type="ECO:0000256" key="1">
    <source>
        <dbReference type="ARBA" id="ARBA00001946"/>
    </source>
</evidence>
<dbReference type="PANTHER" id="PTHR45138:SF24">
    <property type="entry name" value="DIGUANYLATE CYCLASE DGCC-RELATED"/>
    <property type="match status" value="1"/>
</dbReference>
<dbReference type="SUPFAM" id="SSF55073">
    <property type="entry name" value="Nucleotide cyclase"/>
    <property type="match status" value="1"/>
</dbReference>
<dbReference type="InterPro" id="IPR050469">
    <property type="entry name" value="Diguanylate_Cyclase"/>
</dbReference>
<dbReference type="Proteomes" id="UP000241986">
    <property type="component" value="Unassembled WGS sequence"/>
</dbReference>
<dbReference type="GO" id="GO:0043709">
    <property type="term" value="P:cell adhesion involved in single-species biofilm formation"/>
    <property type="evidence" value="ECO:0007669"/>
    <property type="project" value="TreeGrafter"/>
</dbReference>
<evidence type="ECO:0000313" key="11">
    <source>
        <dbReference type="EMBL" id="PTH81063.1"/>
    </source>
</evidence>
<keyword evidence="5 8" id="KW-0812">Transmembrane</keyword>
<dbReference type="Proteomes" id="UP000267614">
    <property type="component" value="Chromosome"/>
</dbReference>
<comment type="subcellular location">
    <subcellularLocation>
        <location evidence="2">Cell membrane</location>
        <topology evidence="2">Multi-pass membrane protein</topology>
    </subcellularLocation>
</comment>
<keyword evidence="6 8" id="KW-1133">Transmembrane helix</keyword>
<dbReference type="CDD" id="cd01949">
    <property type="entry name" value="GGDEF"/>
    <property type="match status" value="1"/>
</dbReference>
<dbReference type="FunFam" id="3.30.70.270:FF:000001">
    <property type="entry name" value="Diguanylate cyclase domain protein"/>
    <property type="match status" value="1"/>
</dbReference>
<dbReference type="EMBL" id="PZKL01000026">
    <property type="protein sequence ID" value="PTH81063.1"/>
    <property type="molecule type" value="Genomic_DNA"/>
</dbReference>
<protein>
    <recommendedName>
        <fullName evidence="3">diguanylate cyclase</fullName>
        <ecNumber evidence="3">2.7.7.65</ecNumber>
    </recommendedName>
</protein>
<dbReference type="CDD" id="cd12912">
    <property type="entry name" value="PDC2_MCP_like"/>
    <property type="match status" value="1"/>
</dbReference>
<dbReference type="SUPFAM" id="SSF103190">
    <property type="entry name" value="Sensory domain-like"/>
    <property type="match status" value="1"/>
</dbReference>
<feature type="domain" description="GGDEF" evidence="9">
    <location>
        <begin position="383"/>
        <end position="513"/>
    </location>
</feature>
<evidence type="ECO:0000256" key="7">
    <source>
        <dbReference type="ARBA" id="ARBA00023136"/>
    </source>
</evidence>